<dbReference type="EMBL" id="KK914318">
    <property type="protein sequence ID" value="KDP41233.1"/>
    <property type="molecule type" value="Genomic_DNA"/>
</dbReference>
<feature type="region of interest" description="Disordered" evidence="1">
    <location>
        <begin position="66"/>
        <end position="104"/>
    </location>
</feature>
<gene>
    <name evidence="2" type="ORF">JCGZ_15640</name>
</gene>
<dbReference type="InterPro" id="IPR023296">
    <property type="entry name" value="Glyco_hydro_beta-prop_sf"/>
</dbReference>
<reference evidence="2 3" key="1">
    <citation type="journal article" date="2014" name="PLoS ONE">
        <title>Global Analysis of Gene Expression Profiles in Physic Nut (Jatropha curcas L.) Seedlings Exposed to Salt Stress.</title>
        <authorList>
            <person name="Zhang L."/>
            <person name="Zhang C."/>
            <person name="Wu P."/>
            <person name="Chen Y."/>
            <person name="Li M."/>
            <person name="Jiang H."/>
            <person name="Wu G."/>
        </authorList>
    </citation>
    <scope>NUCLEOTIDE SEQUENCE [LARGE SCALE GENOMIC DNA]</scope>
    <source>
        <strain evidence="3">cv. GZQX0401</strain>
        <tissue evidence="2">Young leaves</tissue>
    </source>
</reference>
<accession>A0A067L224</accession>
<dbReference type="SUPFAM" id="SSF75005">
    <property type="entry name" value="Arabinanase/levansucrase/invertase"/>
    <property type="match status" value="2"/>
</dbReference>
<evidence type="ECO:0000256" key="1">
    <source>
        <dbReference type="SAM" id="MobiDB-lite"/>
    </source>
</evidence>
<proteinExistence type="predicted"/>
<evidence type="ECO:0000313" key="2">
    <source>
        <dbReference type="EMBL" id="KDP41233.1"/>
    </source>
</evidence>
<protein>
    <recommendedName>
        <fullName evidence="4">Glycosyl hydrolase family 32 N-terminal domain-containing protein</fullName>
    </recommendedName>
</protein>
<dbReference type="Gene3D" id="2.115.10.20">
    <property type="entry name" value="Glycosyl hydrolase domain, family 43"/>
    <property type="match status" value="2"/>
</dbReference>
<feature type="compositionally biased region" description="Low complexity" evidence="1">
    <location>
        <begin position="91"/>
        <end position="104"/>
    </location>
</feature>
<feature type="compositionally biased region" description="Polar residues" evidence="1">
    <location>
        <begin position="66"/>
        <end position="90"/>
    </location>
</feature>
<dbReference type="Proteomes" id="UP000027138">
    <property type="component" value="Unassembled WGS sequence"/>
</dbReference>
<organism evidence="2 3">
    <name type="scientific">Jatropha curcas</name>
    <name type="common">Barbados nut</name>
    <dbReference type="NCBI Taxonomy" id="180498"/>
    <lineage>
        <taxon>Eukaryota</taxon>
        <taxon>Viridiplantae</taxon>
        <taxon>Streptophyta</taxon>
        <taxon>Embryophyta</taxon>
        <taxon>Tracheophyta</taxon>
        <taxon>Spermatophyta</taxon>
        <taxon>Magnoliopsida</taxon>
        <taxon>eudicotyledons</taxon>
        <taxon>Gunneridae</taxon>
        <taxon>Pentapetalae</taxon>
        <taxon>rosids</taxon>
        <taxon>fabids</taxon>
        <taxon>Malpighiales</taxon>
        <taxon>Euphorbiaceae</taxon>
        <taxon>Crotonoideae</taxon>
        <taxon>Jatropheae</taxon>
        <taxon>Jatropha</taxon>
    </lineage>
</organism>
<sequence length="492" mass="54664">MEFAASGSSAPKAFNHLATSIVQRLPNRTSFIPLWPTATRNLLLPASNPISRNKTLTSLITCCSTKPDTNRNNGTSQDSSFLSNSNRKCQNPSIPISRNSLSSSFPPSSLSKGLVFDLGPVNSWDDKEIGSPVVKRFLSDEGERWYMWYYGNSSENPDSDSIGLAISNNGIHWERGVGPVKSSSDVGMVMKCGQDWWAFDTMSIRPSEVVIMSSAKVRASSAVYWLYYSGFNTEKVDVAANDDSLEFHLENPERFCSGNKNKNFFNSLPGLAISQDGRHWARIEGEHHSGALFDLGTEKDWDSLFIASPQVVFHGNGDLRMYYHSFDIKDGKFSIGMARSRDGIRFVKLGKILGGGKICCFDENGVMNASVVKNQKDGKYFMAYEGVAADGKRSIGLAMSLDGLKGWQRLQDEEGVLEPSEKDEWDSKGVGSPCWCKWMVMLMSGDCIIEELETQEELGLEWHFVLEMILVVLEDGLVSNYENGVRVLCYPL</sequence>
<dbReference type="OrthoDB" id="3510at2759"/>
<evidence type="ECO:0000313" key="3">
    <source>
        <dbReference type="Proteomes" id="UP000027138"/>
    </source>
</evidence>
<name>A0A067L224_JATCU</name>
<dbReference type="AlphaFoldDB" id="A0A067L224"/>
<dbReference type="PANTHER" id="PTHR35279">
    <property type="match status" value="1"/>
</dbReference>
<evidence type="ECO:0008006" key="4">
    <source>
        <dbReference type="Google" id="ProtNLM"/>
    </source>
</evidence>
<dbReference type="STRING" id="180498.A0A067L224"/>
<dbReference type="PANTHER" id="PTHR35279:SF1">
    <property type="entry name" value="ARABINANASE_LEVANSUCRASE_INVERTASE"/>
    <property type="match status" value="1"/>
</dbReference>
<keyword evidence="3" id="KW-1185">Reference proteome</keyword>